<feature type="transmembrane region" description="Helical" evidence="8">
    <location>
        <begin position="572"/>
        <end position="590"/>
    </location>
</feature>
<feature type="transmembrane region" description="Helical" evidence="8">
    <location>
        <begin position="670"/>
        <end position="690"/>
    </location>
</feature>
<feature type="transmembrane region" description="Helical" evidence="8">
    <location>
        <begin position="545"/>
        <end position="567"/>
    </location>
</feature>
<evidence type="ECO:0000256" key="4">
    <source>
        <dbReference type="ARBA" id="ARBA00022692"/>
    </source>
</evidence>
<accession>A0ABW9LDW6</accession>
<gene>
    <name evidence="10" type="ORF">ACK4CT_23660</name>
</gene>
<keyword evidence="3" id="KW-1003">Cell membrane</keyword>
<evidence type="ECO:0000256" key="1">
    <source>
        <dbReference type="ARBA" id="ARBA00004651"/>
    </source>
</evidence>
<dbReference type="PROSITE" id="PS50156">
    <property type="entry name" value="SSD"/>
    <property type="match status" value="1"/>
</dbReference>
<feature type="transmembrane region" description="Helical" evidence="8">
    <location>
        <begin position="311"/>
        <end position="336"/>
    </location>
</feature>
<dbReference type="Pfam" id="PF03176">
    <property type="entry name" value="MMPL"/>
    <property type="match status" value="2"/>
</dbReference>
<keyword evidence="6 8" id="KW-0472">Membrane</keyword>
<proteinExistence type="inferred from homology"/>
<sequence length="777" mass="81380">MLHRIAHLAIAAPRRVLVVAALAMVAAGIFGIPVAKSLSAGGFQDPTSESAQATQLLSDKFARGDMQLIISVTDDSAAGANSPAARAVGTDIAAQLKASPYVTEVSSTWTVPAQAAATLVSKDGKTGLILAGITGGESGAQKHAKELTDRLVHDRDGVTVRAGGEAMIYVQINGQSEKDLLMMESIAIPLSFVVLVWVFGGLLAAALPLAVGGFAILGSLAVLRGFTMVTDVSIFALNLTVAMGLALAIDYTLLIVSRYRDELADGVDPERALVRTMVTAGRTVLFSALTVALSMVAMVLFPMYFLKSFAYAGIAVVGLAAFAAIVVAPAAIALLGDRLDAYDVRRFIRRILGRPEPVAKPVEQTFWYRTTKRVMRRSVPIGLAVIALLLLLGAPFLGIKWGFPDDRVLPSSASARQLGDELRNDFAVDSSTAVIVVLPDVAGLRPAEIDRYAGDLSRAAGGVSVSAPGGTFVDGRRVGPPTSGTGIADGSAYLTIGSHEPLFSDASEAQLDALHAVPAPAEVKFTGIAQVNRDSSHAITSRLPMVLGIIAAITFVLLFLLTGSVVLPLKALVLNVLSLSAAFGALVWIFQDGHLGALGTTSTGTLVANLPVLLFCIAFGLSMDYEVFLVSRIREFWLASGQTKPDGTEMSPRERNDESVALGLARTGRVVTAAALLMSISFAALIAAQVAFMRMFGLGLTIAVLVDATLVRMLLVPAFMHLMGQWNWWAPAPLARLHKRFGISESGPAEPDPTGPGDVPGDGGNRERAGAGLTDAG</sequence>
<feature type="domain" description="SSD" evidence="9">
    <location>
        <begin position="245"/>
        <end position="334"/>
    </location>
</feature>
<evidence type="ECO:0000256" key="2">
    <source>
        <dbReference type="ARBA" id="ARBA00010157"/>
    </source>
</evidence>
<organism evidence="10 11">
    <name type="scientific">Mycolicibacterium nivoides</name>
    <dbReference type="NCBI Taxonomy" id="2487344"/>
    <lineage>
        <taxon>Bacteria</taxon>
        <taxon>Bacillati</taxon>
        <taxon>Actinomycetota</taxon>
        <taxon>Actinomycetes</taxon>
        <taxon>Mycobacteriales</taxon>
        <taxon>Mycobacteriaceae</taxon>
        <taxon>Mycolicibacterium</taxon>
    </lineage>
</organism>
<keyword evidence="11" id="KW-1185">Reference proteome</keyword>
<evidence type="ECO:0000256" key="5">
    <source>
        <dbReference type="ARBA" id="ARBA00022989"/>
    </source>
</evidence>
<dbReference type="SUPFAM" id="SSF82866">
    <property type="entry name" value="Multidrug efflux transporter AcrB transmembrane domain"/>
    <property type="match status" value="2"/>
</dbReference>
<reference evidence="10 11" key="1">
    <citation type="submission" date="2024-12" db="EMBL/GenBank/DDBJ databases">
        <title>The coexistence of Mycolicibacterium septicum and Mycolicibacterium nivoides in clinical samples.</title>
        <authorList>
            <person name="Wang C."/>
            <person name="Feng Y."/>
            <person name="Zong Z."/>
        </authorList>
    </citation>
    <scope>NUCLEOTIDE SEQUENCE [LARGE SCALE GENOMIC DNA]</scope>
    <source>
        <strain evidence="10 11">120309</strain>
    </source>
</reference>
<keyword evidence="4 8" id="KW-0812">Transmembrane</keyword>
<evidence type="ECO:0000313" key="10">
    <source>
        <dbReference type="EMBL" id="MFN6546194.1"/>
    </source>
</evidence>
<name>A0ABW9LDW6_9MYCO</name>
<dbReference type="Proteomes" id="UP001635816">
    <property type="component" value="Unassembled WGS sequence"/>
</dbReference>
<feature type="transmembrane region" description="Helical" evidence="8">
    <location>
        <begin position="610"/>
        <end position="630"/>
    </location>
</feature>
<dbReference type="PANTHER" id="PTHR33406">
    <property type="entry name" value="MEMBRANE PROTEIN MJ1562-RELATED"/>
    <property type="match status" value="1"/>
</dbReference>
<dbReference type="RefSeq" id="WP_205264358.1">
    <property type="nucleotide sequence ID" value="NZ_JBKBDD010000009.1"/>
</dbReference>
<protein>
    <submittedName>
        <fullName evidence="10">MMPL family transporter</fullName>
    </submittedName>
</protein>
<evidence type="ECO:0000256" key="7">
    <source>
        <dbReference type="SAM" id="MobiDB-lite"/>
    </source>
</evidence>
<comment type="similarity">
    <text evidence="2">Belongs to the resistance-nodulation-cell division (RND) (TC 2.A.6) family. MmpL subfamily.</text>
</comment>
<feature type="transmembrane region" description="Helical" evidence="8">
    <location>
        <begin position="232"/>
        <end position="256"/>
    </location>
</feature>
<evidence type="ECO:0000256" key="8">
    <source>
        <dbReference type="SAM" id="Phobius"/>
    </source>
</evidence>
<dbReference type="InterPro" id="IPR004869">
    <property type="entry name" value="MMPL_dom"/>
</dbReference>
<feature type="region of interest" description="Disordered" evidence="7">
    <location>
        <begin position="744"/>
        <end position="777"/>
    </location>
</feature>
<dbReference type="InterPro" id="IPR000731">
    <property type="entry name" value="SSD"/>
</dbReference>
<keyword evidence="5 8" id="KW-1133">Transmembrane helix</keyword>
<dbReference type="PANTHER" id="PTHR33406:SF11">
    <property type="entry name" value="MEMBRANE PROTEIN SCO6666-RELATED"/>
    <property type="match status" value="1"/>
</dbReference>
<evidence type="ECO:0000256" key="3">
    <source>
        <dbReference type="ARBA" id="ARBA00022475"/>
    </source>
</evidence>
<evidence type="ECO:0000256" key="6">
    <source>
        <dbReference type="ARBA" id="ARBA00023136"/>
    </source>
</evidence>
<comment type="caution">
    <text evidence="10">The sequence shown here is derived from an EMBL/GenBank/DDBJ whole genome shotgun (WGS) entry which is preliminary data.</text>
</comment>
<dbReference type="Gene3D" id="1.20.1640.10">
    <property type="entry name" value="Multidrug efflux transporter AcrB transmembrane domain"/>
    <property type="match status" value="2"/>
</dbReference>
<comment type="subcellular location">
    <subcellularLocation>
        <location evidence="1">Cell membrane</location>
        <topology evidence="1">Multi-pass membrane protein</topology>
    </subcellularLocation>
</comment>
<evidence type="ECO:0000259" key="9">
    <source>
        <dbReference type="PROSITE" id="PS50156"/>
    </source>
</evidence>
<dbReference type="EMBL" id="JBKBDD010000009">
    <property type="protein sequence ID" value="MFN6546194.1"/>
    <property type="molecule type" value="Genomic_DNA"/>
</dbReference>
<feature type="transmembrane region" description="Helical" evidence="8">
    <location>
        <begin position="379"/>
        <end position="399"/>
    </location>
</feature>
<feature type="transmembrane region" description="Helical" evidence="8">
    <location>
        <begin position="284"/>
        <end position="305"/>
    </location>
</feature>
<dbReference type="InterPro" id="IPR050545">
    <property type="entry name" value="Mycobact_MmpL"/>
</dbReference>
<evidence type="ECO:0000313" key="11">
    <source>
        <dbReference type="Proteomes" id="UP001635816"/>
    </source>
</evidence>